<evidence type="ECO:0000313" key="1">
    <source>
        <dbReference type="EMBL" id="MFC3443423.1"/>
    </source>
</evidence>
<gene>
    <name evidence="1" type="ORF">ACFOKF_19905</name>
</gene>
<dbReference type="SUPFAM" id="SSF54593">
    <property type="entry name" value="Glyoxalase/Bleomycin resistance protein/Dihydroxybiphenyl dioxygenase"/>
    <property type="match status" value="1"/>
</dbReference>
<reference evidence="2" key="1">
    <citation type="journal article" date="2019" name="Int. J. Syst. Evol. Microbiol.">
        <title>The Global Catalogue of Microorganisms (GCM) 10K type strain sequencing project: providing services to taxonomists for standard genome sequencing and annotation.</title>
        <authorList>
            <consortium name="The Broad Institute Genomics Platform"/>
            <consortium name="The Broad Institute Genome Sequencing Center for Infectious Disease"/>
            <person name="Wu L."/>
            <person name="Ma J."/>
        </authorList>
    </citation>
    <scope>NUCLEOTIDE SEQUENCE [LARGE SCALE GENOMIC DNA]</scope>
    <source>
        <strain evidence="2">CCM 7491</strain>
    </source>
</reference>
<dbReference type="Proteomes" id="UP001595681">
    <property type="component" value="Unassembled WGS sequence"/>
</dbReference>
<organism evidence="1 2">
    <name type="scientific">Sphingobium rhizovicinum</name>
    <dbReference type="NCBI Taxonomy" id="432308"/>
    <lineage>
        <taxon>Bacteria</taxon>
        <taxon>Pseudomonadati</taxon>
        <taxon>Pseudomonadota</taxon>
        <taxon>Alphaproteobacteria</taxon>
        <taxon>Sphingomonadales</taxon>
        <taxon>Sphingomonadaceae</taxon>
        <taxon>Sphingobium</taxon>
    </lineage>
</organism>
<proteinExistence type="predicted"/>
<dbReference type="Gene3D" id="3.10.180.10">
    <property type="entry name" value="2,3-Dihydroxybiphenyl 1,2-Dioxygenase, domain 1"/>
    <property type="match status" value="1"/>
</dbReference>
<sequence length="180" mass="19615">MTRLIAGRPIRQIAYFVPDVEQAALAHVATFGSGPYYVAEHIPLSLCLYRGAPAELDHSSAYGQWGDIMVEYVQQNNPGPSCFHDIYPEGSGRQGMHHVALIVEDLKADMARFEAAGHEAALYAEVAPGVGFAMMDCVATLGHFVELYEPTPQLLGVYDLVRSSAQGFDGSDPIRRFTIA</sequence>
<evidence type="ECO:0000313" key="2">
    <source>
        <dbReference type="Proteomes" id="UP001595681"/>
    </source>
</evidence>
<keyword evidence="2" id="KW-1185">Reference proteome</keyword>
<dbReference type="InterPro" id="IPR029068">
    <property type="entry name" value="Glyas_Bleomycin-R_OHBP_Dase"/>
</dbReference>
<accession>A0ABV7NJT3</accession>
<dbReference type="RefSeq" id="WP_380798164.1">
    <property type="nucleotide sequence ID" value="NZ_JBHRVU010000005.1"/>
</dbReference>
<protein>
    <submittedName>
        <fullName evidence="1">VOC family protein</fullName>
    </submittedName>
</protein>
<name>A0ABV7NJT3_9SPHN</name>
<dbReference type="Pfam" id="PF13669">
    <property type="entry name" value="Glyoxalase_4"/>
    <property type="match status" value="1"/>
</dbReference>
<comment type="caution">
    <text evidence="1">The sequence shown here is derived from an EMBL/GenBank/DDBJ whole genome shotgun (WGS) entry which is preliminary data.</text>
</comment>
<dbReference type="EMBL" id="JBHRVU010000005">
    <property type="protein sequence ID" value="MFC3443423.1"/>
    <property type="molecule type" value="Genomic_DNA"/>
</dbReference>